<dbReference type="InterPro" id="IPR050272">
    <property type="entry name" value="Isochorismatase-like_hydrls"/>
</dbReference>
<dbReference type="PANTHER" id="PTHR43540:SF6">
    <property type="entry name" value="ISOCHORISMATASE-LIKE DOMAIN-CONTAINING PROTEIN"/>
    <property type="match status" value="1"/>
</dbReference>
<dbReference type="Gene3D" id="3.40.50.850">
    <property type="entry name" value="Isochorismatase-like"/>
    <property type="match status" value="1"/>
</dbReference>
<evidence type="ECO:0000313" key="4">
    <source>
        <dbReference type="EMBL" id="HGU41446.1"/>
    </source>
</evidence>
<dbReference type="InterPro" id="IPR036380">
    <property type="entry name" value="Isochorismatase-like_sf"/>
</dbReference>
<name>A0A7C4VVW1_FERPE</name>
<comment type="caution">
    <text evidence="4">The sequence shown here is derived from an EMBL/GenBank/DDBJ whole genome shotgun (WGS) entry which is preliminary data.</text>
</comment>
<dbReference type="GO" id="GO:0016787">
    <property type="term" value="F:hydrolase activity"/>
    <property type="evidence" value="ECO:0007669"/>
    <property type="project" value="UniProtKB-KW"/>
</dbReference>
<dbReference type="Pfam" id="PF00857">
    <property type="entry name" value="Isochorismatase"/>
    <property type="match status" value="1"/>
</dbReference>
<accession>A0A7C4VVW1</accession>
<proteinExistence type="predicted"/>
<dbReference type="InterPro" id="IPR000868">
    <property type="entry name" value="Isochorismatase-like_dom"/>
</dbReference>
<dbReference type="AlphaFoldDB" id="A0A7C4VVW1"/>
<gene>
    <name evidence="4" type="ORF">ENT72_00750</name>
    <name evidence="3" type="ORF">ENU12_08100</name>
</gene>
<protein>
    <submittedName>
        <fullName evidence="4">Isochorismatase family protein</fullName>
    </submittedName>
</protein>
<evidence type="ECO:0000259" key="2">
    <source>
        <dbReference type="Pfam" id="PF00857"/>
    </source>
</evidence>
<organism evidence="4">
    <name type="scientific">Fervidobacterium pennivorans</name>
    <dbReference type="NCBI Taxonomy" id="93466"/>
    <lineage>
        <taxon>Bacteria</taxon>
        <taxon>Thermotogati</taxon>
        <taxon>Thermotogota</taxon>
        <taxon>Thermotogae</taxon>
        <taxon>Thermotogales</taxon>
        <taxon>Fervidobacteriaceae</taxon>
        <taxon>Fervidobacterium</taxon>
    </lineage>
</organism>
<sequence length="197" mass="22805">MFYLERTRHPLRISKPAILVIDVQQYFFSESSPAFLKGSWRVRENIQTFLKRIRQLSEGLSLSIPVIATIHKGGSENMKKWWGNVVEDVWAKLAIEEDLVDVVIYKDSYDAFYMTELEDILKAKSADQLIISGVMTHLCCETTARSGFVRGYEIVMVEDCLWDKDEWYHYASLKNLAHGFAVVSTSQEIVEQLKFVR</sequence>
<evidence type="ECO:0000313" key="3">
    <source>
        <dbReference type="EMBL" id="HGQ77839.1"/>
    </source>
</evidence>
<evidence type="ECO:0000256" key="1">
    <source>
        <dbReference type="ARBA" id="ARBA00022801"/>
    </source>
</evidence>
<reference evidence="4" key="1">
    <citation type="journal article" date="2020" name="mSystems">
        <title>Genome- and Community-Level Interaction Insights into Carbon Utilization and Element Cycling Functions of Hydrothermarchaeota in Hydrothermal Sediment.</title>
        <authorList>
            <person name="Zhou Z."/>
            <person name="Liu Y."/>
            <person name="Xu W."/>
            <person name="Pan J."/>
            <person name="Luo Z.H."/>
            <person name="Li M."/>
        </authorList>
    </citation>
    <scope>NUCLEOTIDE SEQUENCE [LARGE SCALE GENOMIC DNA]</scope>
    <source>
        <strain evidence="4">SpSt-604</strain>
        <strain evidence="3">SpSt-640</strain>
    </source>
</reference>
<dbReference type="SUPFAM" id="SSF52499">
    <property type="entry name" value="Isochorismatase-like hydrolases"/>
    <property type="match status" value="1"/>
</dbReference>
<dbReference type="CDD" id="cd00431">
    <property type="entry name" value="cysteine_hydrolases"/>
    <property type="match status" value="1"/>
</dbReference>
<keyword evidence="1" id="KW-0378">Hydrolase</keyword>
<dbReference type="EMBL" id="DTBH01000164">
    <property type="protein sequence ID" value="HGQ77839.1"/>
    <property type="molecule type" value="Genomic_DNA"/>
</dbReference>
<dbReference type="PANTHER" id="PTHR43540">
    <property type="entry name" value="PEROXYUREIDOACRYLATE/UREIDOACRYLATE AMIDOHYDROLASE-RELATED"/>
    <property type="match status" value="1"/>
</dbReference>
<feature type="domain" description="Isochorismatase-like" evidence="2">
    <location>
        <begin position="17"/>
        <end position="188"/>
    </location>
</feature>
<dbReference type="EMBL" id="DSZT01000026">
    <property type="protein sequence ID" value="HGU41446.1"/>
    <property type="molecule type" value="Genomic_DNA"/>
</dbReference>